<dbReference type="EMBL" id="JACNIG010000091">
    <property type="protein sequence ID" value="MBC8430873.1"/>
    <property type="molecule type" value="Genomic_DNA"/>
</dbReference>
<protein>
    <submittedName>
        <fullName evidence="2">ATP-dependent zinc protease</fullName>
    </submittedName>
</protein>
<dbReference type="PANTHER" id="PTHR38037">
    <property type="entry name" value="ZN_PROTEASE DOMAIN-CONTAINING PROTEIN"/>
    <property type="match status" value="1"/>
</dbReference>
<gene>
    <name evidence="2" type="ORF">H8D96_03035</name>
</gene>
<keyword evidence="2" id="KW-0645">Protease</keyword>
<evidence type="ECO:0000313" key="3">
    <source>
        <dbReference type="Proteomes" id="UP000605201"/>
    </source>
</evidence>
<dbReference type="Gene3D" id="2.40.70.10">
    <property type="entry name" value="Acid Proteases"/>
    <property type="match status" value="1"/>
</dbReference>
<dbReference type="Proteomes" id="UP000605201">
    <property type="component" value="Unassembled WGS sequence"/>
</dbReference>
<evidence type="ECO:0000313" key="2">
    <source>
        <dbReference type="EMBL" id="MBC8430873.1"/>
    </source>
</evidence>
<name>A0A8J6NS35_9BACT</name>
<sequence length="172" mass="19752">MKTLSLKSIFLILFILTCILILPVGVLSAEKQVVGWIENVIVFPGNFEIKAKLDTGAKNSSMHAVHIDEFKRNGHDWVRFEVVNRQGHTETFETKVIRTAEIKRKNSESQKRLVIRLGVCLGTFYKEAEVNLVNRGNFNYKMLIGRSFLKESFIVDSEQTFTVKTKCQRTQN</sequence>
<dbReference type="Pfam" id="PF05618">
    <property type="entry name" value="Zn_protease"/>
    <property type="match status" value="1"/>
</dbReference>
<dbReference type="GO" id="GO:0006508">
    <property type="term" value="P:proteolysis"/>
    <property type="evidence" value="ECO:0007669"/>
    <property type="project" value="UniProtKB-KW"/>
</dbReference>
<dbReference type="GO" id="GO:0008233">
    <property type="term" value="F:peptidase activity"/>
    <property type="evidence" value="ECO:0007669"/>
    <property type="project" value="UniProtKB-KW"/>
</dbReference>
<dbReference type="InterPro" id="IPR021109">
    <property type="entry name" value="Peptidase_aspartic_dom_sf"/>
</dbReference>
<keyword evidence="2" id="KW-0378">Hydrolase</keyword>
<accession>A0A8J6NS35</accession>
<evidence type="ECO:0000259" key="1">
    <source>
        <dbReference type="Pfam" id="PF05618"/>
    </source>
</evidence>
<proteinExistence type="predicted"/>
<dbReference type="AlphaFoldDB" id="A0A8J6NS35"/>
<feature type="domain" description="Retropepsin-like aspartic endopeptidase" evidence="1">
    <location>
        <begin position="33"/>
        <end position="163"/>
    </location>
</feature>
<organism evidence="2 3">
    <name type="scientific">Candidatus Desulfatibia vada</name>
    <dbReference type="NCBI Taxonomy" id="2841696"/>
    <lineage>
        <taxon>Bacteria</taxon>
        <taxon>Pseudomonadati</taxon>
        <taxon>Thermodesulfobacteriota</taxon>
        <taxon>Desulfobacteria</taxon>
        <taxon>Desulfobacterales</taxon>
        <taxon>Desulfobacterales incertae sedis</taxon>
        <taxon>Candidatus Desulfatibia</taxon>
    </lineage>
</organism>
<dbReference type="InterPro" id="IPR008503">
    <property type="entry name" value="Asp_endopeptidase"/>
</dbReference>
<dbReference type="PANTHER" id="PTHR38037:SF2">
    <property type="entry name" value="ATP-DEPENDENT ZINC PROTEASE DOMAIN-CONTAINING PROTEIN-RELATED"/>
    <property type="match status" value="1"/>
</dbReference>
<dbReference type="SUPFAM" id="SSF50630">
    <property type="entry name" value="Acid proteases"/>
    <property type="match status" value="1"/>
</dbReference>
<reference evidence="2 3" key="1">
    <citation type="submission" date="2020-08" db="EMBL/GenBank/DDBJ databases">
        <title>Bridging the membrane lipid divide: bacteria of the FCB group superphylum have the potential to synthesize archaeal ether lipids.</title>
        <authorList>
            <person name="Villanueva L."/>
            <person name="Von Meijenfeldt F.A.B."/>
            <person name="Westbye A.B."/>
            <person name="Yadav S."/>
            <person name="Hopmans E.C."/>
            <person name="Dutilh B.E."/>
            <person name="Sinninghe Damste J.S."/>
        </authorList>
    </citation>
    <scope>NUCLEOTIDE SEQUENCE [LARGE SCALE GENOMIC DNA]</scope>
    <source>
        <strain evidence="2">NIOZ-UU17</strain>
    </source>
</reference>
<comment type="caution">
    <text evidence="2">The sequence shown here is derived from an EMBL/GenBank/DDBJ whole genome shotgun (WGS) entry which is preliminary data.</text>
</comment>